<name>A0A081BYC8_VECG1</name>
<dbReference type="GO" id="GO:0016020">
    <property type="term" value="C:membrane"/>
    <property type="evidence" value="ECO:0007669"/>
    <property type="project" value="InterPro"/>
</dbReference>
<reference evidence="3" key="1">
    <citation type="journal article" date="2015" name="PeerJ">
        <title>First genomic representation of candidate bacterial phylum KSB3 points to enhanced environmental sensing as a trigger of wastewater bulking.</title>
        <authorList>
            <person name="Sekiguchi Y."/>
            <person name="Ohashi A."/>
            <person name="Parks D.H."/>
            <person name="Yamauchi T."/>
            <person name="Tyson G.W."/>
            <person name="Hugenholtz P."/>
        </authorList>
    </citation>
    <scope>NUCLEOTIDE SEQUENCE [LARGE SCALE GENOMIC DNA]</scope>
</reference>
<protein>
    <submittedName>
        <fullName evidence="3">Membrane-bound lytic murein transglycosylase D</fullName>
    </submittedName>
</protein>
<dbReference type="PROSITE" id="PS00922">
    <property type="entry name" value="TRANSGLYCOSYLASE"/>
    <property type="match status" value="1"/>
</dbReference>
<dbReference type="SUPFAM" id="SSF53955">
    <property type="entry name" value="Lysozyme-like"/>
    <property type="match status" value="1"/>
</dbReference>
<evidence type="ECO:0000259" key="2">
    <source>
        <dbReference type="Pfam" id="PF01464"/>
    </source>
</evidence>
<proteinExistence type="inferred from homology"/>
<organism evidence="3">
    <name type="scientific">Vecturithrix granuli</name>
    <dbReference type="NCBI Taxonomy" id="1499967"/>
    <lineage>
        <taxon>Bacteria</taxon>
        <taxon>Candidatus Moduliflexota</taxon>
        <taxon>Candidatus Vecturitrichia</taxon>
        <taxon>Candidatus Vecturitrichales</taxon>
        <taxon>Candidatus Vecturitrichaceae</taxon>
        <taxon>Candidatus Vecturithrix</taxon>
    </lineage>
</organism>
<dbReference type="CDD" id="cd16894">
    <property type="entry name" value="MltD-like"/>
    <property type="match status" value="1"/>
</dbReference>
<dbReference type="AlphaFoldDB" id="A0A081BYC8"/>
<dbReference type="Pfam" id="PF01464">
    <property type="entry name" value="SLT"/>
    <property type="match status" value="1"/>
</dbReference>
<dbReference type="InterPro" id="IPR023346">
    <property type="entry name" value="Lysozyme-like_dom_sf"/>
</dbReference>
<dbReference type="STRING" id="1499967.U27_04298"/>
<dbReference type="EMBL" id="DF820465">
    <property type="protein sequence ID" value="GAK57333.1"/>
    <property type="molecule type" value="Genomic_DNA"/>
</dbReference>
<dbReference type="GO" id="GO:0000270">
    <property type="term" value="P:peptidoglycan metabolic process"/>
    <property type="evidence" value="ECO:0007669"/>
    <property type="project" value="InterPro"/>
</dbReference>
<dbReference type="Gene3D" id="1.10.530.10">
    <property type="match status" value="1"/>
</dbReference>
<gene>
    <name evidence="3" type="ORF">U27_04298</name>
</gene>
<evidence type="ECO:0000313" key="3">
    <source>
        <dbReference type="EMBL" id="GAK57333.1"/>
    </source>
</evidence>
<dbReference type="HOGENOM" id="CLU_619182_0_0_0"/>
<dbReference type="eggNOG" id="COG0741">
    <property type="taxonomic scope" value="Bacteria"/>
</dbReference>
<dbReference type="InterPro" id="IPR000189">
    <property type="entry name" value="Transglyc_AS"/>
</dbReference>
<evidence type="ECO:0000313" key="4">
    <source>
        <dbReference type="Proteomes" id="UP000030661"/>
    </source>
</evidence>
<sequence length="436" mass="48379">MLGAILFLASSCAPPSLEVFLSPNPSFEQSSTSQATSAQQQSVFIQPFTSATQLVTQPTIAQSTVVYASQFGDNQLVLQLNETMREAEALILSGEARMQEQNPLEALREFERARLVLEQDVGPTLQYIEQQSTIQGGVGILSTSEIQRLRNQQEILEARINQSYDFETLYKKKYADEKFKALRQMNSVKPQPISVTGIPSSSRVLLQPRPISTYITPVASWFNVSWIPAEDIDRAIEQFRRRTTDFRSCLVRANQHFPQVTSILSQEGVPQELAYIALIESGYQPSARSSSGTAGLWQLSKSVARSYGLHVSPSSDDRLSLSASTRAFARYIKDLQRRFGSWELAMLGYHLGEDALRGAVSYTGSSDPQRIVEYSSSARSYLSQFAASMIIANNPHAYGFDGALSNMSGQYVSQTGWQYSESSSAGMLEPPIYSLY</sequence>
<comment type="similarity">
    <text evidence="1">Belongs to the transglycosylase Slt family.</text>
</comment>
<keyword evidence="4" id="KW-1185">Reference proteome</keyword>
<evidence type="ECO:0000256" key="1">
    <source>
        <dbReference type="ARBA" id="ARBA00007734"/>
    </source>
</evidence>
<dbReference type="GO" id="GO:0008933">
    <property type="term" value="F:peptidoglycan lytic transglycosylase activity"/>
    <property type="evidence" value="ECO:0007669"/>
    <property type="project" value="InterPro"/>
</dbReference>
<dbReference type="InterPro" id="IPR008258">
    <property type="entry name" value="Transglycosylase_SLT_dom_1"/>
</dbReference>
<feature type="domain" description="Transglycosylase SLT" evidence="2">
    <location>
        <begin position="268"/>
        <end position="369"/>
    </location>
</feature>
<accession>A0A081BYC8</accession>
<dbReference type="Proteomes" id="UP000030661">
    <property type="component" value="Unassembled WGS sequence"/>
</dbReference>